<comment type="caution">
    <text evidence="2">The sequence shown here is derived from an EMBL/GenBank/DDBJ whole genome shotgun (WGS) entry which is preliminary data.</text>
</comment>
<dbReference type="Gene3D" id="1.10.1220.10">
    <property type="entry name" value="Met repressor-like"/>
    <property type="match status" value="1"/>
</dbReference>
<organism evidence="2 3">
    <name type="scientific">Virgisporangium aurantiacum</name>
    <dbReference type="NCBI Taxonomy" id="175570"/>
    <lineage>
        <taxon>Bacteria</taxon>
        <taxon>Bacillati</taxon>
        <taxon>Actinomycetota</taxon>
        <taxon>Actinomycetes</taxon>
        <taxon>Micromonosporales</taxon>
        <taxon>Micromonosporaceae</taxon>
        <taxon>Virgisporangium</taxon>
    </lineage>
</organism>
<proteinExistence type="predicted"/>
<dbReference type="Pfam" id="PF01402">
    <property type="entry name" value="RHH_1"/>
    <property type="match status" value="1"/>
</dbReference>
<evidence type="ECO:0000313" key="2">
    <source>
        <dbReference type="EMBL" id="GIJ54046.1"/>
    </source>
</evidence>
<dbReference type="InterPro" id="IPR002145">
    <property type="entry name" value="CopG"/>
</dbReference>
<name>A0A8J3YYG5_9ACTN</name>
<dbReference type="RefSeq" id="WP_203988694.1">
    <property type="nucleotide sequence ID" value="NZ_BOPG01000010.1"/>
</dbReference>
<sequence>MAAPPKQQFNIYLPADLIRRVKHASVDANDSLSAFVERALEAYLHRLESERREPS</sequence>
<dbReference type="EMBL" id="BOPG01000010">
    <property type="protein sequence ID" value="GIJ54046.1"/>
    <property type="molecule type" value="Genomic_DNA"/>
</dbReference>
<dbReference type="GO" id="GO:0006355">
    <property type="term" value="P:regulation of DNA-templated transcription"/>
    <property type="evidence" value="ECO:0007669"/>
    <property type="project" value="InterPro"/>
</dbReference>
<dbReference type="Proteomes" id="UP000612585">
    <property type="component" value="Unassembled WGS sequence"/>
</dbReference>
<evidence type="ECO:0000259" key="1">
    <source>
        <dbReference type="Pfam" id="PF01402"/>
    </source>
</evidence>
<reference evidence="2" key="1">
    <citation type="submission" date="2021-01" db="EMBL/GenBank/DDBJ databases">
        <title>Whole genome shotgun sequence of Virgisporangium aurantiacum NBRC 16421.</title>
        <authorList>
            <person name="Komaki H."/>
            <person name="Tamura T."/>
        </authorList>
    </citation>
    <scope>NUCLEOTIDE SEQUENCE</scope>
    <source>
        <strain evidence="2">NBRC 16421</strain>
    </source>
</reference>
<dbReference type="InterPro" id="IPR010985">
    <property type="entry name" value="Ribbon_hlx_hlx"/>
</dbReference>
<dbReference type="AlphaFoldDB" id="A0A8J3YYG5"/>
<dbReference type="SUPFAM" id="SSF47598">
    <property type="entry name" value="Ribbon-helix-helix"/>
    <property type="match status" value="1"/>
</dbReference>
<feature type="domain" description="Ribbon-helix-helix protein CopG" evidence="1">
    <location>
        <begin position="8"/>
        <end position="46"/>
    </location>
</feature>
<keyword evidence="3" id="KW-1185">Reference proteome</keyword>
<protein>
    <recommendedName>
        <fullName evidence="1">Ribbon-helix-helix protein CopG domain-containing protein</fullName>
    </recommendedName>
</protein>
<evidence type="ECO:0000313" key="3">
    <source>
        <dbReference type="Proteomes" id="UP000612585"/>
    </source>
</evidence>
<accession>A0A8J3YYG5</accession>
<dbReference type="InterPro" id="IPR013321">
    <property type="entry name" value="Arc_rbn_hlx_hlx"/>
</dbReference>
<gene>
    <name evidence="2" type="ORF">Vau01_015620</name>
</gene>